<reference evidence="2" key="3">
    <citation type="submission" date="2025-09" db="UniProtKB">
        <authorList>
            <consortium name="Ensembl"/>
        </authorList>
    </citation>
    <scope>IDENTIFICATION</scope>
</reference>
<dbReference type="Proteomes" id="UP000233100">
    <property type="component" value="Chromosome 7"/>
</dbReference>
<reference evidence="2 3" key="1">
    <citation type="submission" date="2013-03" db="EMBL/GenBank/DDBJ databases">
        <authorList>
            <person name="Warren W."/>
            <person name="Wilson R.K."/>
        </authorList>
    </citation>
    <scope>NUCLEOTIDE SEQUENCE</scope>
</reference>
<organism evidence="2 3">
    <name type="scientific">Macaca fascicularis</name>
    <name type="common">Crab-eating macaque</name>
    <name type="synonym">Cynomolgus monkey</name>
    <dbReference type="NCBI Taxonomy" id="9541"/>
    <lineage>
        <taxon>Eukaryota</taxon>
        <taxon>Metazoa</taxon>
        <taxon>Chordata</taxon>
        <taxon>Craniata</taxon>
        <taxon>Vertebrata</taxon>
        <taxon>Euteleostomi</taxon>
        <taxon>Mammalia</taxon>
        <taxon>Eutheria</taxon>
        <taxon>Euarchontoglires</taxon>
        <taxon>Primates</taxon>
        <taxon>Haplorrhini</taxon>
        <taxon>Catarrhini</taxon>
        <taxon>Cercopithecidae</taxon>
        <taxon>Cercopithecinae</taxon>
        <taxon>Macaca</taxon>
    </lineage>
</organism>
<evidence type="ECO:0000313" key="2">
    <source>
        <dbReference type="Ensembl" id="ENSMFAP00000056492.1"/>
    </source>
</evidence>
<dbReference type="Ensembl" id="ENSMFAT00000074307.1">
    <property type="protein sequence ID" value="ENSMFAP00000056492.1"/>
    <property type="gene ID" value="ENSMFAG00000065721.1"/>
</dbReference>
<keyword evidence="3" id="KW-1185">Reference proteome</keyword>
<dbReference type="GeneTree" id="ENSGT01100000266941"/>
<proteinExistence type="predicted"/>
<reference evidence="2" key="2">
    <citation type="submission" date="2025-08" db="UniProtKB">
        <authorList>
            <consortium name="Ensembl"/>
        </authorList>
    </citation>
    <scope>IDENTIFICATION</scope>
</reference>
<evidence type="ECO:0000313" key="3">
    <source>
        <dbReference type="Proteomes" id="UP000233100"/>
    </source>
</evidence>
<dbReference type="AlphaFoldDB" id="A0A7N9CZK8"/>
<feature type="signal peptide" evidence="1">
    <location>
        <begin position="1"/>
        <end position="23"/>
    </location>
</feature>
<name>A0A7N9CZK8_MACFA</name>
<accession>A0A7N9CZK8</accession>
<protein>
    <submittedName>
        <fullName evidence="2">Uncharacterized protein</fullName>
    </submittedName>
</protein>
<evidence type="ECO:0000256" key="1">
    <source>
        <dbReference type="SAM" id="SignalP"/>
    </source>
</evidence>
<keyword evidence="1" id="KW-0732">Signal</keyword>
<feature type="chain" id="PRO_5031007831" evidence="1">
    <location>
        <begin position="24"/>
        <end position="69"/>
    </location>
</feature>
<sequence>PEITRARGLEVWWSLPLWKPVVAWQGLWEAGKWIAMDSNTKNITRKHTDRLKMKSHIFQYMQIPIQVSA</sequence>